<dbReference type="PANTHER" id="PTHR43357">
    <property type="entry name" value="INNER MEMBRANE ABC TRANSPORTER PERMEASE PROTEIN YDCV"/>
    <property type="match status" value="1"/>
</dbReference>
<evidence type="ECO:0000256" key="1">
    <source>
        <dbReference type="ARBA" id="ARBA00004429"/>
    </source>
</evidence>
<dbReference type="Pfam" id="PF00528">
    <property type="entry name" value="BPD_transp_1"/>
    <property type="match status" value="2"/>
</dbReference>
<comment type="similarity">
    <text evidence="8">Belongs to the binding-protein-dependent transport system permease family.</text>
</comment>
<proteinExistence type="inferred from homology"/>
<keyword evidence="2 8" id="KW-0813">Transport</keyword>
<feature type="transmembrane region" description="Helical" evidence="8">
    <location>
        <begin position="49"/>
        <end position="71"/>
    </location>
</feature>
<feature type="transmembrane region" description="Helical" evidence="8">
    <location>
        <begin position="105"/>
        <end position="130"/>
    </location>
</feature>
<evidence type="ECO:0000256" key="7">
    <source>
        <dbReference type="ARBA" id="ARBA00023136"/>
    </source>
</evidence>
<dbReference type="Proteomes" id="UP001500689">
    <property type="component" value="Unassembled WGS sequence"/>
</dbReference>
<feature type="transmembrane region" description="Helical" evidence="8">
    <location>
        <begin position="296"/>
        <end position="314"/>
    </location>
</feature>
<keyword evidence="7 8" id="KW-0472">Membrane</keyword>
<evidence type="ECO:0000256" key="9">
    <source>
        <dbReference type="SAM" id="MobiDB-lite"/>
    </source>
</evidence>
<feature type="transmembrane region" description="Helical" evidence="8">
    <location>
        <begin position="237"/>
        <end position="258"/>
    </location>
</feature>
<protein>
    <submittedName>
        <fullName evidence="11">Iron ABC transporter permease</fullName>
    </submittedName>
</protein>
<feature type="transmembrane region" description="Helical" evidence="8">
    <location>
        <begin position="186"/>
        <end position="208"/>
    </location>
</feature>
<keyword evidence="3" id="KW-1003">Cell membrane</keyword>
<feature type="domain" description="ABC transmembrane type-1" evidence="10">
    <location>
        <begin position="106"/>
        <end position="314"/>
    </location>
</feature>
<keyword evidence="4" id="KW-0997">Cell inner membrane</keyword>
<sequence>MRTAVARRGSPSAHLETPTMQSGTRVATAAPPSPPDADRPHRRDRVRTGVNIAIGVLLAYLVLFPLGMLIYSSLKDSELKLPFQIPGFTLGNFTKIFSSPRVLEVALNSLIFVTGTVVVALVISVGLAYLFERTDLPGRRFLAPSTLAPMAVPATVMAVAWVLAANPANGPLAILIRRVSGLSVDIYSLPGMILVAGIFGVPSMYLMLAPTFARLNLEFEEAAATSGAGWLTRTRKVVLPLTLPGMSAAAMLLAVIALEEFAIPSILGTPDQIFVFSSLVQAALQPPSGLSDYGRASAYGVLLVLLSLVMIAVYRRQTRESHRFRVVGGKGYRSSPVRLGRWRYPVMTIVLLYVLVAIVIPILTLVWTSLTPYLQPISLDSLSGLSFANYGAIFANPSLTHAIVNTLVISLVTATLTAGLGLWLALASARGGRAGRALFDLSFLVFAVPSVVLGVAVLFLYLFLPIPVYGTIWIIVIALTTRYVPRASRMIQTSLLQLDGGLEEVGRVSGARRGTVLRRVVLPLAAPAVTRTWLWVFANALGELPIALLLSSSDNRTVVVLLWDMIGESANYPEASALAVLLLALSAGSVWWVNRRGFQQHM</sequence>
<feature type="transmembrane region" description="Helical" evidence="8">
    <location>
        <begin position="142"/>
        <end position="166"/>
    </location>
</feature>
<evidence type="ECO:0000256" key="5">
    <source>
        <dbReference type="ARBA" id="ARBA00022692"/>
    </source>
</evidence>
<dbReference type="PANTHER" id="PTHR43357:SF4">
    <property type="entry name" value="INNER MEMBRANE ABC TRANSPORTER PERMEASE PROTEIN YDCV"/>
    <property type="match status" value="1"/>
</dbReference>
<dbReference type="EMBL" id="BAAAZN010000001">
    <property type="protein sequence ID" value="GAA3525485.1"/>
    <property type="molecule type" value="Genomic_DNA"/>
</dbReference>
<feature type="transmembrane region" description="Helical" evidence="8">
    <location>
        <begin position="438"/>
        <end position="460"/>
    </location>
</feature>
<keyword evidence="12" id="KW-1185">Reference proteome</keyword>
<comment type="caution">
    <text evidence="11">The sequence shown here is derived from an EMBL/GenBank/DDBJ whole genome shotgun (WGS) entry which is preliminary data.</text>
</comment>
<keyword evidence="5 8" id="KW-0812">Transmembrane</keyword>
<feature type="domain" description="ABC transmembrane type-1" evidence="10">
    <location>
        <begin position="403"/>
        <end position="593"/>
    </location>
</feature>
<feature type="transmembrane region" description="Helical" evidence="8">
    <location>
        <begin position="402"/>
        <end position="426"/>
    </location>
</feature>
<feature type="region of interest" description="Disordered" evidence="9">
    <location>
        <begin position="1"/>
        <end position="44"/>
    </location>
</feature>
<dbReference type="InterPro" id="IPR035906">
    <property type="entry name" value="MetI-like_sf"/>
</dbReference>
<accession>A0ABP6UZQ1</accession>
<dbReference type="Gene3D" id="1.10.3720.10">
    <property type="entry name" value="MetI-like"/>
    <property type="match status" value="2"/>
</dbReference>
<evidence type="ECO:0000256" key="3">
    <source>
        <dbReference type="ARBA" id="ARBA00022475"/>
    </source>
</evidence>
<evidence type="ECO:0000259" key="10">
    <source>
        <dbReference type="PROSITE" id="PS50928"/>
    </source>
</evidence>
<dbReference type="SUPFAM" id="SSF161098">
    <property type="entry name" value="MetI-like"/>
    <property type="match status" value="2"/>
</dbReference>
<name>A0ABP6UZQ1_9PSEU</name>
<feature type="transmembrane region" description="Helical" evidence="8">
    <location>
        <begin position="466"/>
        <end position="484"/>
    </location>
</feature>
<evidence type="ECO:0000256" key="8">
    <source>
        <dbReference type="RuleBase" id="RU363032"/>
    </source>
</evidence>
<evidence type="ECO:0000256" key="4">
    <source>
        <dbReference type="ARBA" id="ARBA00022519"/>
    </source>
</evidence>
<feature type="transmembrane region" description="Helical" evidence="8">
    <location>
        <begin position="572"/>
        <end position="593"/>
    </location>
</feature>
<evidence type="ECO:0000313" key="12">
    <source>
        <dbReference type="Proteomes" id="UP001500689"/>
    </source>
</evidence>
<evidence type="ECO:0000256" key="6">
    <source>
        <dbReference type="ARBA" id="ARBA00022989"/>
    </source>
</evidence>
<reference evidence="12" key="1">
    <citation type="journal article" date="2019" name="Int. J. Syst. Evol. Microbiol.">
        <title>The Global Catalogue of Microorganisms (GCM) 10K type strain sequencing project: providing services to taxonomists for standard genome sequencing and annotation.</title>
        <authorList>
            <consortium name="The Broad Institute Genomics Platform"/>
            <consortium name="The Broad Institute Genome Sequencing Center for Infectious Disease"/>
            <person name="Wu L."/>
            <person name="Ma J."/>
        </authorList>
    </citation>
    <scope>NUCLEOTIDE SEQUENCE [LARGE SCALE GENOMIC DNA]</scope>
    <source>
        <strain evidence="12">JCM 16898</strain>
    </source>
</reference>
<evidence type="ECO:0000256" key="2">
    <source>
        <dbReference type="ARBA" id="ARBA00022448"/>
    </source>
</evidence>
<feature type="transmembrane region" description="Helical" evidence="8">
    <location>
        <begin position="344"/>
        <end position="367"/>
    </location>
</feature>
<keyword evidence="6 8" id="KW-1133">Transmembrane helix</keyword>
<dbReference type="CDD" id="cd06261">
    <property type="entry name" value="TM_PBP2"/>
    <property type="match status" value="2"/>
</dbReference>
<dbReference type="InterPro" id="IPR000515">
    <property type="entry name" value="MetI-like"/>
</dbReference>
<dbReference type="PROSITE" id="PS50928">
    <property type="entry name" value="ABC_TM1"/>
    <property type="match status" value="2"/>
</dbReference>
<comment type="subcellular location">
    <subcellularLocation>
        <location evidence="1">Cell inner membrane</location>
        <topology evidence="1">Multi-pass membrane protein</topology>
    </subcellularLocation>
    <subcellularLocation>
        <location evidence="8">Cell membrane</location>
        <topology evidence="8">Multi-pass membrane protein</topology>
    </subcellularLocation>
</comment>
<gene>
    <name evidence="11" type="ORF">GCM10022222_05450</name>
</gene>
<evidence type="ECO:0000313" key="11">
    <source>
        <dbReference type="EMBL" id="GAA3525485.1"/>
    </source>
</evidence>
<organism evidence="11 12">
    <name type="scientific">Amycolatopsis ultiminotia</name>
    <dbReference type="NCBI Taxonomy" id="543629"/>
    <lineage>
        <taxon>Bacteria</taxon>
        <taxon>Bacillati</taxon>
        <taxon>Actinomycetota</taxon>
        <taxon>Actinomycetes</taxon>
        <taxon>Pseudonocardiales</taxon>
        <taxon>Pseudonocardiaceae</taxon>
        <taxon>Amycolatopsis</taxon>
    </lineage>
</organism>